<evidence type="ECO:0000256" key="9">
    <source>
        <dbReference type="ARBA" id="ARBA00047928"/>
    </source>
</evidence>
<dbReference type="InterPro" id="IPR011050">
    <property type="entry name" value="Pectin_lyase_fold/virulence"/>
</dbReference>
<evidence type="ECO:0000256" key="11">
    <source>
        <dbReference type="RuleBase" id="RU000589"/>
    </source>
</evidence>
<dbReference type="EC" id="3.1.1.11" evidence="3 11"/>
<dbReference type="FunFam" id="2.160.20.10:FF:000029">
    <property type="entry name" value="Pectinesterase 4"/>
    <property type="match status" value="1"/>
</dbReference>
<feature type="domain" description="Pectinesterase catalytic" evidence="12">
    <location>
        <begin position="4"/>
        <end position="295"/>
    </location>
</feature>
<evidence type="ECO:0000256" key="6">
    <source>
        <dbReference type="ARBA" id="ARBA00022801"/>
    </source>
</evidence>
<dbReference type="Pfam" id="PF01095">
    <property type="entry name" value="Pectinesterase"/>
    <property type="match status" value="1"/>
</dbReference>
<keyword evidence="4" id="KW-0134">Cell wall</keyword>
<dbReference type="InterPro" id="IPR033131">
    <property type="entry name" value="Pectinesterase_Asp_AS"/>
</dbReference>
<comment type="pathway">
    <text evidence="2 11">Glycan metabolism; pectin degradation; 2-dehydro-3-deoxy-D-gluconate from pectin: step 1/5.</text>
</comment>
<comment type="subcellular location">
    <subcellularLocation>
        <location evidence="1">Secreted</location>
        <location evidence="1">Cell wall</location>
    </subcellularLocation>
</comment>
<dbReference type="Gene3D" id="2.160.20.10">
    <property type="entry name" value="Single-stranded right-handed beta-helix, Pectin lyase-like"/>
    <property type="match status" value="1"/>
</dbReference>
<dbReference type="PANTHER" id="PTHR31707">
    <property type="entry name" value="PECTINESTERASE"/>
    <property type="match status" value="1"/>
</dbReference>
<dbReference type="SUPFAM" id="SSF51126">
    <property type="entry name" value="Pectin lyase-like"/>
    <property type="match status" value="1"/>
</dbReference>
<organism evidence="13 14">
    <name type="scientific">Phtheirospermum japonicum</name>
    <dbReference type="NCBI Taxonomy" id="374723"/>
    <lineage>
        <taxon>Eukaryota</taxon>
        <taxon>Viridiplantae</taxon>
        <taxon>Streptophyta</taxon>
        <taxon>Embryophyta</taxon>
        <taxon>Tracheophyta</taxon>
        <taxon>Spermatophyta</taxon>
        <taxon>Magnoliopsida</taxon>
        <taxon>eudicotyledons</taxon>
        <taxon>Gunneridae</taxon>
        <taxon>Pentapetalae</taxon>
        <taxon>asterids</taxon>
        <taxon>lamiids</taxon>
        <taxon>Lamiales</taxon>
        <taxon>Orobanchaceae</taxon>
        <taxon>Orobanchaceae incertae sedis</taxon>
        <taxon>Phtheirospermum</taxon>
    </lineage>
</organism>
<gene>
    <name evidence="13" type="ORF">PHJA_001545800</name>
</gene>
<accession>A0A830CCE7</accession>
<evidence type="ECO:0000256" key="2">
    <source>
        <dbReference type="ARBA" id="ARBA00005184"/>
    </source>
</evidence>
<sequence length="309" mass="34537">MTPNVVVAADGSGNYTNITEAIKAVPLNSDQSNRRFVIYVKKGVYYENVRVEKEKWNVLIYGDGMHNTIVSSNHSNQTGSSTLSTATFAAYGKGFIAKDIGFVNTAGPANHQAVALMSSSDRSVFYRCLFDGYQDTLYTHTHRQFYRHHRQFYRECKIYGTTDFIFGDAAVVIQNSDILVRKPLKSKTTIVTAQGKLSPYSKTGISIQKTFLGRPWRNYSTVVVMESKLGSLIDPKGWLPWHKNTTAPDTIFYVEHGNVGPGANTDNRVKWKGLRVKDTQNDATNFTVRSLIDGDQWLPATGVPFQADL</sequence>
<dbReference type="Proteomes" id="UP000653305">
    <property type="component" value="Unassembled WGS sequence"/>
</dbReference>
<keyword evidence="14" id="KW-1185">Reference proteome</keyword>
<dbReference type="GO" id="GO:0045490">
    <property type="term" value="P:pectin catabolic process"/>
    <property type="evidence" value="ECO:0007669"/>
    <property type="project" value="UniProtKB-UniRule"/>
</dbReference>
<keyword evidence="7 11" id="KW-0063">Aspartyl esterase</keyword>
<dbReference type="GO" id="GO:0030599">
    <property type="term" value="F:pectinesterase activity"/>
    <property type="evidence" value="ECO:0007669"/>
    <property type="project" value="UniProtKB-UniRule"/>
</dbReference>
<name>A0A830CCE7_9LAMI</name>
<dbReference type="OrthoDB" id="878921at2759"/>
<evidence type="ECO:0000256" key="3">
    <source>
        <dbReference type="ARBA" id="ARBA00013229"/>
    </source>
</evidence>
<keyword evidence="6 11" id="KW-0378">Hydrolase</keyword>
<dbReference type="UniPathway" id="UPA00545">
    <property type="reaction ID" value="UER00823"/>
</dbReference>
<evidence type="ECO:0000259" key="12">
    <source>
        <dbReference type="Pfam" id="PF01095"/>
    </source>
</evidence>
<dbReference type="EMBL" id="BMAC01000331">
    <property type="protein sequence ID" value="GFP94014.1"/>
    <property type="molecule type" value="Genomic_DNA"/>
</dbReference>
<reference evidence="13" key="1">
    <citation type="submission" date="2020-07" db="EMBL/GenBank/DDBJ databases">
        <title>Ethylene signaling mediates host invasion by parasitic plants.</title>
        <authorList>
            <person name="Yoshida S."/>
        </authorList>
    </citation>
    <scope>NUCLEOTIDE SEQUENCE</scope>
    <source>
        <strain evidence="13">Okayama</strain>
    </source>
</reference>
<comment type="caution">
    <text evidence="13">The sequence shown here is derived from an EMBL/GenBank/DDBJ whole genome shotgun (WGS) entry which is preliminary data.</text>
</comment>
<feature type="active site" evidence="10">
    <location>
        <position position="163"/>
    </location>
</feature>
<dbReference type="AlphaFoldDB" id="A0A830CCE7"/>
<evidence type="ECO:0000256" key="5">
    <source>
        <dbReference type="ARBA" id="ARBA00022525"/>
    </source>
</evidence>
<evidence type="ECO:0000256" key="1">
    <source>
        <dbReference type="ARBA" id="ARBA00004191"/>
    </source>
</evidence>
<dbReference type="GO" id="GO:0042545">
    <property type="term" value="P:cell wall modification"/>
    <property type="evidence" value="ECO:0007669"/>
    <property type="project" value="UniProtKB-UniRule"/>
</dbReference>
<dbReference type="PROSITE" id="PS00503">
    <property type="entry name" value="PECTINESTERASE_2"/>
    <property type="match status" value="1"/>
</dbReference>
<dbReference type="InterPro" id="IPR012334">
    <property type="entry name" value="Pectin_lyas_fold"/>
</dbReference>
<keyword evidence="5" id="KW-0964">Secreted</keyword>
<keyword evidence="8" id="KW-0961">Cell wall biogenesis/degradation</keyword>
<evidence type="ECO:0000313" key="13">
    <source>
        <dbReference type="EMBL" id="GFP94014.1"/>
    </source>
</evidence>
<evidence type="ECO:0000256" key="4">
    <source>
        <dbReference type="ARBA" id="ARBA00022512"/>
    </source>
</evidence>
<proteinExistence type="predicted"/>
<evidence type="ECO:0000256" key="7">
    <source>
        <dbReference type="ARBA" id="ARBA00023085"/>
    </source>
</evidence>
<evidence type="ECO:0000256" key="8">
    <source>
        <dbReference type="ARBA" id="ARBA00023316"/>
    </source>
</evidence>
<evidence type="ECO:0000313" key="14">
    <source>
        <dbReference type="Proteomes" id="UP000653305"/>
    </source>
</evidence>
<evidence type="ECO:0000256" key="10">
    <source>
        <dbReference type="PROSITE-ProRule" id="PRU10040"/>
    </source>
</evidence>
<comment type="catalytic activity">
    <reaction evidence="9 11">
        <text>[(1-&gt;4)-alpha-D-galacturonosyl methyl ester](n) + n H2O = [(1-&gt;4)-alpha-D-galacturonosyl](n) + n methanol + n H(+)</text>
        <dbReference type="Rhea" id="RHEA:22380"/>
        <dbReference type="Rhea" id="RHEA-COMP:14570"/>
        <dbReference type="Rhea" id="RHEA-COMP:14573"/>
        <dbReference type="ChEBI" id="CHEBI:15377"/>
        <dbReference type="ChEBI" id="CHEBI:15378"/>
        <dbReference type="ChEBI" id="CHEBI:17790"/>
        <dbReference type="ChEBI" id="CHEBI:140522"/>
        <dbReference type="ChEBI" id="CHEBI:140523"/>
        <dbReference type="EC" id="3.1.1.11"/>
    </reaction>
</comment>
<dbReference type="InterPro" id="IPR000070">
    <property type="entry name" value="Pectinesterase_cat"/>
</dbReference>
<protein>
    <recommendedName>
        <fullName evidence="3 11">Pectinesterase</fullName>
        <ecNumber evidence="3 11">3.1.1.11</ecNumber>
    </recommendedName>
</protein>